<dbReference type="Proteomes" id="UP000594263">
    <property type="component" value="Unplaced"/>
</dbReference>
<evidence type="ECO:0000313" key="2">
    <source>
        <dbReference type="Proteomes" id="UP000594263"/>
    </source>
</evidence>
<protein>
    <submittedName>
        <fullName evidence="1">Uncharacterized protein</fullName>
    </submittedName>
</protein>
<organism evidence="1 2">
    <name type="scientific">Kalanchoe fedtschenkoi</name>
    <name type="common">Lavender scallops</name>
    <name type="synonym">South American air plant</name>
    <dbReference type="NCBI Taxonomy" id="63787"/>
    <lineage>
        <taxon>Eukaryota</taxon>
        <taxon>Viridiplantae</taxon>
        <taxon>Streptophyta</taxon>
        <taxon>Embryophyta</taxon>
        <taxon>Tracheophyta</taxon>
        <taxon>Spermatophyta</taxon>
        <taxon>Magnoliopsida</taxon>
        <taxon>eudicotyledons</taxon>
        <taxon>Gunneridae</taxon>
        <taxon>Pentapetalae</taxon>
        <taxon>Saxifragales</taxon>
        <taxon>Crassulaceae</taxon>
        <taxon>Kalanchoe</taxon>
    </lineage>
</organism>
<name>A0A7N0USX2_KALFE</name>
<sequence length="116" mass="13215">MLVSRKYDFRLIVSKSTLTDYTCRSPHMVLFYIIPREKRIAFLKSIHSMQIIFALGIVNSQDTSTCQSCQWGPSPTSPGYGYISWLTANFISSLIYPPKSRLVALSYFLRPTGSDH</sequence>
<accession>A0A7N0USX2</accession>
<dbReference type="AlphaFoldDB" id="A0A7N0USX2"/>
<evidence type="ECO:0000313" key="1">
    <source>
        <dbReference type="EnsemblPlants" id="Kaladp0084s0103.1.v1.1.CDS.1"/>
    </source>
</evidence>
<keyword evidence="2" id="KW-1185">Reference proteome</keyword>
<proteinExistence type="predicted"/>
<reference evidence="1" key="1">
    <citation type="submission" date="2021-01" db="UniProtKB">
        <authorList>
            <consortium name="EnsemblPlants"/>
        </authorList>
    </citation>
    <scope>IDENTIFICATION</scope>
</reference>
<dbReference type="Gramene" id="Kaladp0084s0103.1.v1.1">
    <property type="protein sequence ID" value="Kaladp0084s0103.1.v1.1.CDS.1"/>
    <property type="gene ID" value="Kaladp0084s0103.v1.1"/>
</dbReference>
<dbReference type="EnsemblPlants" id="Kaladp0084s0103.1.v1.1">
    <property type="protein sequence ID" value="Kaladp0084s0103.1.v1.1.CDS.1"/>
    <property type="gene ID" value="Kaladp0084s0103.v1.1"/>
</dbReference>